<feature type="compositionally biased region" description="Low complexity" evidence="11">
    <location>
        <begin position="1"/>
        <end position="27"/>
    </location>
</feature>
<evidence type="ECO:0000256" key="6">
    <source>
        <dbReference type="ARBA" id="ARBA00022832"/>
    </source>
</evidence>
<reference evidence="13" key="1">
    <citation type="submission" date="2007-07" db="EMBL/GenBank/DDBJ databases">
        <title>PCAP assembly of the Caenorhabditis remanei genome.</title>
        <authorList>
            <consortium name="The Caenorhabditis remanei Sequencing Consortium"/>
            <person name="Wilson R.K."/>
        </authorList>
    </citation>
    <scope>NUCLEOTIDE SEQUENCE [LARGE SCALE GENOMIC DNA]</scope>
    <source>
        <strain evidence="13">PB4641</strain>
    </source>
</reference>
<dbReference type="GeneID" id="9804776"/>
<evidence type="ECO:0000256" key="4">
    <source>
        <dbReference type="ARBA" id="ARBA00022490"/>
    </source>
</evidence>
<dbReference type="KEGG" id="crq:GCK72_000443"/>
<comment type="catalytic activity">
    <reaction evidence="9">
        <text>S-hexadecanoyl-L-cysteinyl-[protein] + H2O = L-cysteinyl-[protein] + hexadecanoate + H(+)</text>
        <dbReference type="Rhea" id="RHEA:19233"/>
        <dbReference type="Rhea" id="RHEA-COMP:10131"/>
        <dbReference type="Rhea" id="RHEA-COMP:11032"/>
        <dbReference type="ChEBI" id="CHEBI:7896"/>
        <dbReference type="ChEBI" id="CHEBI:15377"/>
        <dbReference type="ChEBI" id="CHEBI:15378"/>
        <dbReference type="ChEBI" id="CHEBI:29950"/>
        <dbReference type="ChEBI" id="CHEBI:74151"/>
        <dbReference type="EC" id="3.1.2.22"/>
    </reaction>
</comment>
<dbReference type="GO" id="GO:0052689">
    <property type="term" value="F:carboxylic ester hydrolase activity"/>
    <property type="evidence" value="ECO:0007669"/>
    <property type="project" value="TreeGrafter"/>
</dbReference>
<keyword evidence="4" id="KW-0963">Cytoplasm</keyword>
<sequence>MNPSPHLSLSPGSSLSSRLLCSLGGPPSDEEDSERMSAIAQGTPAVVNARGQHKGTLIFLHGLGDQGHGWADAFGSEARHENIKAICPHSAERAVTLNMGMRMPAWYDLLGLDANAPEDETGIQAAARYVHQLIDAEVAAGIPANRIAVGGFSMGGALAIYAGLTYPQKLGAIVGLSSFFLQRTKFPGNFTANNATPIFLGHGSSDFLVPLQVGQLSEQLIKQFNPNVEMHVYRGLQHSSSTEEMRDLKTFLGNHIAK</sequence>
<dbReference type="GO" id="GO:0008474">
    <property type="term" value="F:palmitoyl-(protein) hydrolase activity"/>
    <property type="evidence" value="ECO:0007669"/>
    <property type="project" value="UniProtKB-EC"/>
</dbReference>
<dbReference type="Proteomes" id="UP000008281">
    <property type="component" value="Unassembled WGS sequence"/>
</dbReference>
<dbReference type="Pfam" id="PF02230">
    <property type="entry name" value="Abhydrolase_2"/>
    <property type="match status" value="1"/>
</dbReference>
<dbReference type="OMA" id="WYDILAM"/>
<accession>E3MWZ1</accession>
<dbReference type="CTD" id="9804776"/>
<dbReference type="PANTHER" id="PTHR10655">
    <property type="entry name" value="LYSOPHOSPHOLIPASE-RELATED"/>
    <property type="match status" value="1"/>
</dbReference>
<dbReference type="STRING" id="31234.E3MWZ1"/>
<evidence type="ECO:0000256" key="5">
    <source>
        <dbReference type="ARBA" id="ARBA00022801"/>
    </source>
</evidence>
<dbReference type="HOGENOM" id="CLU_049413_3_1_1"/>
<evidence type="ECO:0000256" key="8">
    <source>
        <dbReference type="ARBA" id="ARBA00031195"/>
    </source>
</evidence>
<dbReference type="GO" id="GO:0006631">
    <property type="term" value="P:fatty acid metabolic process"/>
    <property type="evidence" value="ECO:0007669"/>
    <property type="project" value="UniProtKB-KW"/>
</dbReference>
<feature type="domain" description="Phospholipase/carboxylesterase/thioesterase" evidence="12">
    <location>
        <begin position="43"/>
        <end position="255"/>
    </location>
</feature>
<dbReference type="Gene3D" id="3.40.50.1820">
    <property type="entry name" value="alpha/beta hydrolase"/>
    <property type="match status" value="1"/>
</dbReference>
<keyword evidence="7" id="KW-0443">Lipid metabolism</keyword>
<dbReference type="AlphaFoldDB" id="E3MWZ1"/>
<dbReference type="RefSeq" id="XP_003099327.2">
    <property type="nucleotide sequence ID" value="XM_003099279.2"/>
</dbReference>
<proteinExistence type="inferred from homology"/>
<comment type="subcellular location">
    <subcellularLocation>
        <location evidence="1">Cytoplasm</location>
    </subcellularLocation>
</comment>
<evidence type="ECO:0000256" key="11">
    <source>
        <dbReference type="SAM" id="MobiDB-lite"/>
    </source>
</evidence>
<evidence type="ECO:0000259" key="12">
    <source>
        <dbReference type="Pfam" id="PF02230"/>
    </source>
</evidence>
<protein>
    <recommendedName>
        <fullName evidence="3">palmitoyl-protein hydrolase</fullName>
        <ecNumber evidence="3">3.1.2.22</ecNumber>
    </recommendedName>
    <alternativeName>
        <fullName evidence="8">Palmitoyl-protein hydrolase</fullName>
    </alternativeName>
</protein>
<dbReference type="OrthoDB" id="2418081at2759"/>
<dbReference type="GO" id="GO:0005737">
    <property type="term" value="C:cytoplasm"/>
    <property type="evidence" value="ECO:0007669"/>
    <property type="project" value="UniProtKB-SubCell"/>
</dbReference>
<dbReference type="InParanoid" id="E3MWZ1"/>
<evidence type="ECO:0000256" key="3">
    <source>
        <dbReference type="ARBA" id="ARBA00012423"/>
    </source>
</evidence>
<dbReference type="FunFam" id="3.40.50.1820:FF:000010">
    <property type="entry name" value="Acyl-protein thioesterase 2"/>
    <property type="match status" value="1"/>
</dbReference>
<dbReference type="InterPro" id="IPR003140">
    <property type="entry name" value="PLipase/COase/thioEstase"/>
</dbReference>
<comment type="catalytic activity">
    <reaction evidence="10">
        <text>1-hexadecanoyl-sn-glycero-3-phosphocholine + H2O = sn-glycerol 3-phosphocholine + hexadecanoate + H(+)</text>
        <dbReference type="Rhea" id="RHEA:40435"/>
        <dbReference type="ChEBI" id="CHEBI:7896"/>
        <dbReference type="ChEBI" id="CHEBI:15377"/>
        <dbReference type="ChEBI" id="CHEBI:15378"/>
        <dbReference type="ChEBI" id="CHEBI:16870"/>
        <dbReference type="ChEBI" id="CHEBI:72998"/>
    </reaction>
    <physiologicalReaction direction="left-to-right" evidence="10">
        <dbReference type="Rhea" id="RHEA:40436"/>
    </physiologicalReaction>
</comment>
<organism evidence="14">
    <name type="scientific">Caenorhabditis remanei</name>
    <name type="common">Caenorhabditis vulgaris</name>
    <dbReference type="NCBI Taxonomy" id="31234"/>
    <lineage>
        <taxon>Eukaryota</taxon>
        <taxon>Metazoa</taxon>
        <taxon>Ecdysozoa</taxon>
        <taxon>Nematoda</taxon>
        <taxon>Chromadorea</taxon>
        <taxon>Rhabditida</taxon>
        <taxon>Rhabditina</taxon>
        <taxon>Rhabditomorpha</taxon>
        <taxon>Rhabditoidea</taxon>
        <taxon>Rhabditidae</taxon>
        <taxon>Peloderinae</taxon>
        <taxon>Caenorhabditis</taxon>
    </lineage>
</organism>
<dbReference type="InterPro" id="IPR050565">
    <property type="entry name" value="LYPA1-2/EST-like"/>
</dbReference>
<dbReference type="EMBL" id="DS268489">
    <property type="protein sequence ID" value="EFP11419.1"/>
    <property type="molecule type" value="Genomic_DNA"/>
</dbReference>
<feature type="region of interest" description="Disordered" evidence="11">
    <location>
        <begin position="1"/>
        <end position="33"/>
    </location>
</feature>
<dbReference type="EC" id="3.1.2.22" evidence="3"/>
<name>E3MWZ1_CAERE</name>
<dbReference type="PANTHER" id="PTHR10655:SF68">
    <property type="entry name" value="PALMITOYL-PROTEIN HYDROLASE"/>
    <property type="match status" value="1"/>
</dbReference>
<evidence type="ECO:0000313" key="14">
    <source>
        <dbReference type="Proteomes" id="UP000008281"/>
    </source>
</evidence>
<evidence type="ECO:0000256" key="10">
    <source>
        <dbReference type="ARBA" id="ARBA00048656"/>
    </source>
</evidence>
<comment type="similarity">
    <text evidence="2">Belongs to the AB hydrolase superfamily. AB hydrolase 2 family.</text>
</comment>
<evidence type="ECO:0000256" key="7">
    <source>
        <dbReference type="ARBA" id="ARBA00023098"/>
    </source>
</evidence>
<keyword evidence="14" id="KW-1185">Reference proteome</keyword>
<keyword evidence="6" id="KW-0276">Fatty acid metabolism</keyword>
<evidence type="ECO:0000256" key="1">
    <source>
        <dbReference type="ARBA" id="ARBA00004496"/>
    </source>
</evidence>
<keyword evidence="5" id="KW-0378">Hydrolase</keyword>
<dbReference type="eggNOG" id="KOG2112">
    <property type="taxonomic scope" value="Eukaryota"/>
</dbReference>
<dbReference type="SUPFAM" id="SSF53474">
    <property type="entry name" value="alpha/beta-Hydrolases"/>
    <property type="match status" value="1"/>
</dbReference>
<evidence type="ECO:0000313" key="13">
    <source>
        <dbReference type="EMBL" id="EFP11419.1"/>
    </source>
</evidence>
<evidence type="ECO:0000256" key="2">
    <source>
        <dbReference type="ARBA" id="ARBA00006499"/>
    </source>
</evidence>
<evidence type="ECO:0000256" key="9">
    <source>
        <dbReference type="ARBA" id="ARBA00047337"/>
    </source>
</evidence>
<dbReference type="FunCoup" id="E3MWZ1">
    <property type="interactions" value="3024"/>
</dbReference>
<gene>
    <name evidence="13" type="primary">Cre-ath-1</name>
    <name evidence="13" type="ORF">CRE_09679</name>
</gene>
<dbReference type="InterPro" id="IPR029058">
    <property type="entry name" value="AB_hydrolase_fold"/>
</dbReference>